<dbReference type="PANTHER" id="PTHR36439">
    <property type="entry name" value="BLL4334 PROTEIN"/>
    <property type="match status" value="1"/>
</dbReference>
<proteinExistence type="predicted"/>
<dbReference type="KEGG" id="lwi:UE46_11530"/>
<evidence type="ECO:0000313" key="2">
    <source>
        <dbReference type="Proteomes" id="UP000223060"/>
    </source>
</evidence>
<evidence type="ECO:0000313" key="1">
    <source>
        <dbReference type="EMBL" id="AQY51600.1"/>
    </source>
</evidence>
<dbReference type="AlphaFoldDB" id="A0A1S7FW28"/>
<dbReference type="SUPFAM" id="SSF160379">
    <property type="entry name" value="SP0830-like"/>
    <property type="match status" value="1"/>
</dbReference>
<evidence type="ECO:0008006" key="3">
    <source>
        <dbReference type="Google" id="ProtNLM"/>
    </source>
</evidence>
<dbReference type="Proteomes" id="UP000223060">
    <property type="component" value="Chromosome"/>
</dbReference>
<organism evidence="1 2">
    <name type="scientific">Listeria weihenstephanensis</name>
    <dbReference type="NCBI Taxonomy" id="1006155"/>
    <lineage>
        <taxon>Bacteria</taxon>
        <taxon>Bacillati</taxon>
        <taxon>Bacillota</taxon>
        <taxon>Bacilli</taxon>
        <taxon>Bacillales</taxon>
        <taxon>Listeriaceae</taxon>
        <taxon>Listeria</taxon>
    </lineage>
</organism>
<dbReference type="InterPro" id="IPR012545">
    <property type="entry name" value="DUF1697"/>
</dbReference>
<gene>
    <name evidence="1" type="ORF">UE46_11530</name>
</gene>
<dbReference type="PIRSF" id="PIRSF008502">
    <property type="entry name" value="UCP008502"/>
    <property type="match status" value="1"/>
</dbReference>
<dbReference type="Gene3D" id="3.30.70.1280">
    <property type="entry name" value="SP0830-like domains"/>
    <property type="match status" value="1"/>
</dbReference>
<accession>A0A1S7FW28</accession>
<keyword evidence="2" id="KW-1185">Reference proteome</keyword>
<dbReference type="RefSeq" id="WP_036063457.1">
    <property type="nucleotide sequence ID" value="NZ_CP011102.1"/>
</dbReference>
<reference evidence="2" key="1">
    <citation type="submission" date="2015-03" db="EMBL/GenBank/DDBJ databases">
        <authorList>
            <person name="Ferrari E."/>
            <person name="Walter M.C."/>
            <person name="Huptas C."/>
            <person name="Scherer S."/>
            <person name="Mueller-Herbst S."/>
        </authorList>
    </citation>
    <scope>NUCLEOTIDE SEQUENCE [LARGE SCALE GENOMIC DNA]</scope>
    <source>
        <strain evidence="2">LWP01</strain>
    </source>
</reference>
<sequence length="174" mass="19931">MKYIIFLRAINVGGNRKIKMADLRDAFLNEGYNDVMTYIQTGNIIAEHEETNHETIQKDVERFIKHHFDLDVPVVAFHVTEYEGGIEQNPFKGEKLMVHFLDILPEQVNVDKLKDLSQAGQDDCEVVGRFLYISLKAGVSDSLYSNNLVEKTLQVKATARNWNTVLKMAEKSKQ</sequence>
<name>A0A1S7FW28_9LIST</name>
<dbReference type="PANTHER" id="PTHR36439:SF1">
    <property type="entry name" value="DUF1697 DOMAIN-CONTAINING PROTEIN"/>
    <property type="match status" value="1"/>
</dbReference>
<dbReference type="EMBL" id="CP011102">
    <property type="protein sequence ID" value="AQY51600.1"/>
    <property type="molecule type" value="Genomic_DNA"/>
</dbReference>
<protein>
    <recommendedName>
        <fullName evidence="3">Cytoplasmic protein</fullName>
    </recommendedName>
</protein>
<dbReference type="Pfam" id="PF08002">
    <property type="entry name" value="DUF1697"/>
    <property type="match status" value="1"/>
</dbReference>